<dbReference type="Pfam" id="PF13966">
    <property type="entry name" value="zf-RVT"/>
    <property type="match status" value="1"/>
</dbReference>
<dbReference type="InterPro" id="IPR052929">
    <property type="entry name" value="RNase_H-like_EbsB-rel"/>
</dbReference>
<dbReference type="Pfam" id="PF13456">
    <property type="entry name" value="RVT_3"/>
    <property type="match status" value="1"/>
</dbReference>
<evidence type="ECO:0000313" key="4">
    <source>
        <dbReference type="Proteomes" id="UP000242715"/>
    </source>
</evidence>
<dbReference type="PANTHER" id="PTHR47074">
    <property type="entry name" value="BNAC02G40300D PROTEIN"/>
    <property type="match status" value="1"/>
</dbReference>
<dbReference type="EMBL" id="DF973268">
    <property type="protein sequence ID" value="GAU23366.1"/>
    <property type="molecule type" value="Genomic_DNA"/>
</dbReference>
<protein>
    <submittedName>
        <fullName evidence="3">Uncharacterized protein</fullName>
    </submittedName>
</protein>
<organism evidence="3 4">
    <name type="scientific">Trifolium subterraneum</name>
    <name type="common">Subterranean clover</name>
    <dbReference type="NCBI Taxonomy" id="3900"/>
    <lineage>
        <taxon>Eukaryota</taxon>
        <taxon>Viridiplantae</taxon>
        <taxon>Streptophyta</taxon>
        <taxon>Embryophyta</taxon>
        <taxon>Tracheophyta</taxon>
        <taxon>Spermatophyta</taxon>
        <taxon>Magnoliopsida</taxon>
        <taxon>eudicotyledons</taxon>
        <taxon>Gunneridae</taxon>
        <taxon>Pentapetalae</taxon>
        <taxon>rosids</taxon>
        <taxon>fabids</taxon>
        <taxon>Fabales</taxon>
        <taxon>Fabaceae</taxon>
        <taxon>Papilionoideae</taxon>
        <taxon>50 kb inversion clade</taxon>
        <taxon>NPAAA clade</taxon>
        <taxon>Hologalegina</taxon>
        <taxon>IRL clade</taxon>
        <taxon>Trifolieae</taxon>
        <taxon>Trifolium</taxon>
    </lineage>
</organism>
<dbReference type="Proteomes" id="UP000242715">
    <property type="component" value="Unassembled WGS sequence"/>
</dbReference>
<reference evidence="4" key="1">
    <citation type="journal article" date="2017" name="Front. Plant Sci.">
        <title>Climate Clever Clovers: New Paradigm to Reduce the Environmental Footprint of Ruminants by Breeding Low Methanogenic Forages Utilizing Haplotype Variation.</title>
        <authorList>
            <person name="Kaur P."/>
            <person name="Appels R."/>
            <person name="Bayer P.E."/>
            <person name="Keeble-Gagnere G."/>
            <person name="Wang J."/>
            <person name="Hirakawa H."/>
            <person name="Shirasawa K."/>
            <person name="Vercoe P."/>
            <person name="Stefanova K."/>
            <person name="Durmic Z."/>
            <person name="Nichols P."/>
            <person name="Revell C."/>
            <person name="Isobe S.N."/>
            <person name="Edwards D."/>
            <person name="Erskine W."/>
        </authorList>
    </citation>
    <scope>NUCLEOTIDE SEQUENCE [LARGE SCALE GENOMIC DNA]</scope>
    <source>
        <strain evidence="4">cv. Daliak</strain>
    </source>
</reference>
<dbReference type="CDD" id="cd06222">
    <property type="entry name" value="RNase_H_like"/>
    <property type="match status" value="1"/>
</dbReference>
<dbReference type="PANTHER" id="PTHR47074:SF21">
    <property type="entry name" value="RNASE H TYPE-1 DOMAIN-CONTAINING PROTEIN"/>
    <property type="match status" value="1"/>
</dbReference>
<feature type="domain" description="RNase H type-1" evidence="1">
    <location>
        <begin position="244"/>
        <end position="347"/>
    </location>
</feature>
<dbReference type="OrthoDB" id="1426615at2759"/>
<name>A0A2Z6LWF9_TRISU</name>
<dbReference type="InterPro" id="IPR036397">
    <property type="entry name" value="RNaseH_sf"/>
</dbReference>
<dbReference type="GO" id="GO:0004523">
    <property type="term" value="F:RNA-DNA hybrid ribonuclease activity"/>
    <property type="evidence" value="ECO:0007669"/>
    <property type="project" value="InterPro"/>
</dbReference>
<evidence type="ECO:0000313" key="3">
    <source>
        <dbReference type="EMBL" id="GAU23366.1"/>
    </source>
</evidence>
<evidence type="ECO:0000259" key="1">
    <source>
        <dbReference type="Pfam" id="PF13456"/>
    </source>
</evidence>
<keyword evidence="4" id="KW-1185">Reference proteome</keyword>
<dbReference type="AlphaFoldDB" id="A0A2Z6LWF9"/>
<dbReference type="Gene3D" id="3.30.420.10">
    <property type="entry name" value="Ribonuclease H-like superfamily/Ribonuclease H"/>
    <property type="match status" value="1"/>
</dbReference>
<accession>A0A2Z6LWF9</accession>
<dbReference type="InterPro" id="IPR026960">
    <property type="entry name" value="RVT-Znf"/>
</dbReference>
<gene>
    <name evidence="3" type="ORF">TSUD_334130</name>
</gene>
<sequence length="347" mass="39755">MVFVPSKGWNHTIIDQTVLPFEGELIKQIPLIPEIKEDQLMWPHTKEGVYAVKSGYNLICQWEQSANPSSAQTTSQMRSQLCNRDVQCQILCSRCLEKIETMNHVFMECQYAAKIWFGSKLGVRFTASHRDFAEWLIYSITHLNNNDLSYVAAIIYGIWYARNQLIFEINDIEDNTIITLASKWINEYQNVNTKDTKVPIDTSTYGIRQQASDRNRKQHSANQSNRWKKPIKGIIKINCDANLAVEGRWGLGVLCRNFEGELLAAATWEIPGIAEPILAEACALYYAVKLVLDCGFFNVLIESDCNKAIDLVKEECEIPKPYLGDFIRGVFCNKTKFSYCNFGHIRR</sequence>
<dbReference type="InterPro" id="IPR002156">
    <property type="entry name" value="RNaseH_domain"/>
</dbReference>
<dbReference type="InterPro" id="IPR044730">
    <property type="entry name" value="RNase_H-like_dom_plant"/>
</dbReference>
<dbReference type="GO" id="GO:0003676">
    <property type="term" value="F:nucleic acid binding"/>
    <property type="evidence" value="ECO:0007669"/>
    <property type="project" value="InterPro"/>
</dbReference>
<evidence type="ECO:0000259" key="2">
    <source>
        <dbReference type="Pfam" id="PF13966"/>
    </source>
</evidence>
<proteinExistence type="predicted"/>
<feature type="domain" description="Reverse transcriptase zinc-binding" evidence="2">
    <location>
        <begin position="73"/>
        <end position="116"/>
    </location>
</feature>